<organism evidence="2 3">
    <name type="scientific">Hibiscus trionum</name>
    <name type="common">Flower of an hour</name>
    <dbReference type="NCBI Taxonomy" id="183268"/>
    <lineage>
        <taxon>Eukaryota</taxon>
        <taxon>Viridiplantae</taxon>
        <taxon>Streptophyta</taxon>
        <taxon>Embryophyta</taxon>
        <taxon>Tracheophyta</taxon>
        <taxon>Spermatophyta</taxon>
        <taxon>Magnoliopsida</taxon>
        <taxon>eudicotyledons</taxon>
        <taxon>Gunneridae</taxon>
        <taxon>Pentapetalae</taxon>
        <taxon>rosids</taxon>
        <taxon>malvids</taxon>
        <taxon>Malvales</taxon>
        <taxon>Malvaceae</taxon>
        <taxon>Malvoideae</taxon>
        <taxon>Hibiscus</taxon>
    </lineage>
</organism>
<name>A0A9W7IUM9_HIBTR</name>
<feature type="domain" description="Retrotransposon Copia-like N-terminal" evidence="1">
    <location>
        <begin position="29"/>
        <end position="76"/>
    </location>
</feature>
<sequence>MVNVVNNVTVDPTISNDEFNNGNNPYYIHQSDNPGALLVTQPLGSDNYNSWKRSMFMALSTKNKIGFVDGSIPAPATTSPNYSA</sequence>
<dbReference type="OrthoDB" id="1737256at2759"/>
<gene>
    <name evidence="2" type="ORF">HRI_003960500</name>
</gene>
<comment type="caution">
    <text evidence="2">The sequence shown here is derived from an EMBL/GenBank/DDBJ whole genome shotgun (WGS) entry which is preliminary data.</text>
</comment>
<evidence type="ECO:0000313" key="2">
    <source>
        <dbReference type="EMBL" id="GMJ02913.1"/>
    </source>
</evidence>
<protein>
    <recommendedName>
        <fullName evidence="1">Retrotransposon Copia-like N-terminal domain-containing protein</fullName>
    </recommendedName>
</protein>
<accession>A0A9W7IUM9</accession>
<evidence type="ECO:0000259" key="1">
    <source>
        <dbReference type="Pfam" id="PF14244"/>
    </source>
</evidence>
<dbReference type="Proteomes" id="UP001165190">
    <property type="component" value="Unassembled WGS sequence"/>
</dbReference>
<keyword evidence="3" id="KW-1185">Reference proteome</keyword>
<dbReference type="AlphaFoldDB" id="A0A9W7IUM9"/>
<dbReference type="Pfam" id="PF14244">
    <property type="entry name" value="Retrotran_gag_3"/>
    <property type="match status" value="1"/>
</dbReference>
<reference evidence="2" key="1">
    <citation type="submission" date="2023-05" db="EMBL/GenBank/DDBJ databases">
        <title>Genome and transcriptome analyses reveal genes involved in the formation of fine ridges on petal epidermal cells in Hibiscus trionum.</title>
        <authorList>
            <person name="Koshimizu S."/>
            <person name="Masuda S."/>
            <person name="Ishii T."/>
            <person name="Shirasu K."/>
            <person name="Hoshino A."/>
            <person name="Arita M."/>
        </authorList>
    </citation>
    <scope>NUCLEOTIDE SEQUENCE</scope>
    <source>
        <strain evidence="2">Hamamatsu line</strain>
    </source>
</reference>
<dbReference type="EMBL" id="BSYR01000037">
    <property type="protein sequence ID" value="GMJ02913.1"/>
    <property type="molecule type" value="Genomic_DNA"/>
</dbReference>
<dbReference type="PANTHER" id="PTHR37610:SF97">
    <property type="entry name" value="RETROTRANSPOSON GAG DOMAIN-CONTAINING PROTEIN"/>
    <property type="match status" value="1"/>
</dbReference>
<dbReference type="InterPro" id="IPR029472">
    <property type="entry name" value="Copia-like_N"/>
</dbReference>
<evidence type="ECO:0000313" key="3">
    <source>
        <dbReference type="Proteomes" id="UP001165190"/>
    </source>
</evidence>
<dbReference type="PANTHER" id="PTHR37610">
    <property type="entry name" value="CCHC-TYPE DOMAIN-CONTAINING PROTEIN"/>
    <property type="match status" value="1"/>
</dbReference>
<proteinExistence type="predicted"/>